<sequence>MERLTLNHVWKQKLIPVVLRRTGRGEKLRVRLPFADDNRQWLQSGRRTAPEWIGGTDAYWELPKSWFNDFVDRALQRFGKVYIIQPYREQEICARACQEALGHECQCSCMGANHGIGNDGSWFEVSDTFSTRWGERELACRLLTARWGRVADRKPMSSGNG</sequence>
<protein>
    <submittedName>
        <fullName evidence="1">Uncharacterized protein</fullName>
    </submittedName>
</protein>
<evidence type="ECO:0000313" key="1">
    <source>
        <dbReference type="EMBL" id="MPM09763.1"/>
    </source>
</evidence>
<reference evidence="1" key="1">
    <citation type="submission" date="2019-08" db="EMBL/GenBank/DDBJ databases">
        <authorList>
            <person name="Kucharzyk K."/>
            <person name="Murdoch R.W."/>
            <person name="Higgins S."/>
            <person name="Loffler F."/>
        </authorList>
    </citation>
    <scope>NUCLEOTIDE SEQUENCE</scope>
</reference>
<comment type="caution">
    <text evidence="1">The sequence shown here is derived from an EMBL/GenBank/DDBJ whole genome shotgun (WGS) entry which is preliminary data.</text>
</comment>
<name>A0A644X628_9ZZZZ</name>
<gene>
    <name evidence="1" type="ORF">SDC9_56086</name>
</gene>
<dbReference type="EMBL" id="VSSQ01001608">
    <property type="protein sequence ID" value="MPM09763.1"/>
    <property type="molecule type" value="Genomic_DNA"/>
</dbReference>
<proteinExistence type="predicted"/>
<organism evidence="1">
    <name type="scientific">bioreactor metagenome</name>
    <dbReference type="NCBI Taxonomy" id="1076179"/>
    <lineage>
        <taxon>unclassified sequences</taxon>
        <taxon>metagenomes</taxon>
        <taxon>ecological metagenomes</taxon>
    </lineage>
</organism>
<accession>A0A644X628</accession>
<dbReference type="AlphaFoldDB" id="A0A644X628"/>